<comment type="caution">
    <text evidence="1">The sequence shown here is derived from an EMBL/GenBank/DDBJ whole genome shotgun (WGS) entry which is preliminary data.</text>
</comment>
<evidence type="ECO:0000313" key="2">
    <source>
        <dbReference type="Proteomes" id="UP000294513"/>
    </source>
</evidence>
<dbReference type="Proteomes" id="UP000294513">
    <property type="component" value="Unassembled WGS sequence"/>
</dbReference>
<protein>
    <recommendedName>
        <fullName evidence="3">DUF1877 family protein</fullName>
    </recommendedName>
</protein>
<organism evidence="1 2">
    <name type="scientific">Actinomadura rubrisoli</name>
    <dbReference type="NCBI Taxonomy" id="2530368"/>
    <lineage>
        <taxon>Bacteria</taxon>
        <taxon>Bacillati</taxon>
        <taxon>Actinomycetota</taxon>
        <taxon>Actinomycetes</taxon>
        <taxon>Streptosporangiales</taxon>
        <taxon>Thermomonosporaceae</taxon>
        <taxon>Actinomadura</taxon>
    </lineage>
</organism>
<keyword evidence="2" id="KW-1185">Reference proteome</keyword>
<sequence length="164" mass="17781">MGVLTDYFRAADAESVVQALRRLDGGPLVGTRSPAFDGVEAKGIDVCVVLGQLIAAIKQVPWTVELVEEKTVWPATPPPGPDDLGDENDPWGTGPWVSELDNTTRDALAGVFDADVSRVVTEWVQAEELAGVRADDIEPLAKELVHLARRARDAGDRLYCWTCL</sequence>
<gene>
    <name evidence="1" type="ORF">E1298_23950</name>
</gene>
<dbReference type="AlphaFoldDB" id="A0A4V6PEU5"/>
<evidence type="ECO:0008006" key="3">
    <source>
        <dbReference type="Google" id="ProtNLM"/>
    </source>
</evidence>
<name>A0A4V6PEU5_9ACTN</name>
<evidence type="ECO:0000313" key="1">
    <source>
        <dbReference type="EMBL" id="TDD81507.1"/>
    </source>
</evidence>
<dbReference type="OrthoDB" id="3537879at2"/>
<proteinExistence type="predicted"/>
<dbReference type="EMBL" id="SMKU01000136">
    <property type="protein sequence ID" value="TDD81507.1"/>
    <property type="molecule type" value="Genomic_DNA"/>
</dbReference>
<reference evidence="1 2" key="1">
    <citation type="submission" date="2019-03" db="EMBL/GenBank/DDBJ databases">
        <title>Draft genome sequences of novel Actinobacteria.</title>
        <authorList>
            <person name="Sahin N."/>
            <person name="Ay H."/>
            <person name="Saygin H."/>
        </authorList>
    </citation>
    <scope>NUCLEOTIDE SEQUENCE [LARGE SCALE GENOMIC DNA]</scope>
    <source>
        <strain evidence="1 2">H3C3</strain>
    </source>
</reference>
<accession>A0A4V6PEU5</accession>
<dbReference type="RefSeq" id="WP_131896918.1">
    <property type="nucleotide sequence ID" value="NZ_SMKU01000136.1"/>
</dbReference>